<accession>A0A7V2AUQ7</accession>
<gene>
    <name evidence="6" type="ORF">ENO08_03815</name>
</gene>
<dbReference type="InterPro" id="IPR036265">
    <property type="entry name" value="HIT-like_sf"/>
</dbReference>
<feature type="binding site" evidence="3">
    <location>
        <position position="49"/>
    </location>
    <ligand>
        <name>substrate</name>
    </ligand>
</feature>
<feature type="active site" description="Tele-AMP-histidine intermediate" evidence="2">
    <location>
        <position position="119"/>
    </location>
</feature>
<feature type="short sequence motif" description="Histidine triad motif" evidence="4">
    <location>
        <begin position="117"/>
        <end position="121"/>
    </location>
</feature>
<dbReference type="CDD" id="cd01275">
    <property type="entry name" value="FHIT"/>
    <property type="match status" value="1"/>
</dbReference>
<evidence type="ECO:0000256" key="2">
    <source>
        <dbReference type="PIRSR" id="PIRSR639383-1"/>
    </source>
</evidence>
<keyword evidence="1" id="KW-0547">Nucleotide-binding</keyword>
<feature type="domain" description="HIT" evidence="5">
    <location>
        <begin position="22"/>
        <end position="132"/>
    </location>
</feature>
<dbReference type="GO" id="GO:0000166">
    <property type="term" value="F:nucleotide binding"/>
    <property type="evidence" value="ECO:0007669"/>
    <property type="project" value="UniProtKB-KW"/>
</dbReference>
<proteinExistence type="predicted"/>
<feature type="binding site" evidence="3">
    <location>
        <begin position="111"/>
        <end position="115"/>
    </location>
    <ligand>
        <name>substrate</name>
    </ligand>
</feature>
<evidence type="ECO:0000256" key="4">
    <source>
        <dbReference type="PROSITE-ProRule" id="PRU00464"/>
    </source>
</evidence>
<organism evidence="6">
    <name type="scientific">Eiseniibacteriota bacterium</name>
    <dbReference type="NCBI Taxonomy" id="2212470"/>
    <lineage>
        <taxon>Bacteria</taxon>
        <taxon>Candidatus Eiseniibacteriota</taxon>
    </lineage>
</organism>
<evidence type="ECO:0000313" key="6">
    <source>
        <dbReference type="EMBL" id="HER43566.1"/>
    </source>
</evidence>
<protein>
    <submittedName>
        <fullName evidence="6">HIT domain-containing protein</fullName>
    </submittedName>
</protein>
<comment type="caution">
    <text evidence="6">The sequence shown here is derived from an EMBL/GenBank/DDBJ whole genome shotgun (WGS) entry which is preliminary data.</text>
</comment>
<evidence type="ECO:0000256" key="3">
    <source>
        <dbReference type="PIRSR" id="PIRSR639383-2"/>
    </source>
</evidence>
<name>A0A7V2AUQ7_UNCEI</name>
<dbReference type="AlphaFoldDB" id="A0A7V2AUQ7"/>
<dbReference type="InterPro" id="IPR011146">
    <property type="entry name" value="HIT-like"/>
</dbReference>
<dbReference type="SUPFAM" id="SSF54197">
    <property type="entry name" value="HIT-like"/>
    <property type="match status" value="1"/>
</dbReference>
<dbReference type="Proteomes" id="UP000886069">
    <property type="component" value="Unassembled WGS sequence"/>
</dbReference>
<dbReference type="EMBL" id="DSEC01000268">
    <property type="protein sequence ID" value="HER43566.1"/>
    <property type="molecule type" value="Genomic_DNA"/>
</dbReference>
<dbReference type="PANTHER" id="PTHR42997:SF1">
    <property type="entry name" value="AP-4-A PHOSPHORYLASE"/>
    <property type="match status" value="1"/>
</dbReference>
<reference evidence="6" key="1">
    <citation type="journal article" date="2020" name="mSystems">
        <title>Genome- and Community-Level Interaction Insights into Carbon Utilization and Element Cycling Functions of Hydrothermarchaeota in Hydrothermal Sediment.</title>
        <authorList>
            <person name="Zhou Z."/>
            <person name="Liu Y."/>
            <person name="Xu W."/>
            <person name="Pan J."/>
            <person name="Luo Z.H."/>
            <person name="Li M."/>
        </authorList>
    </citation>
    <scope>NUCLEOTIDE SEQUENCE [LARGE SCALE GENOMIC DNA]</scope>
    <source>
        <strain evidence="6">SpSt-1233</strain>
    </source>
</reference>
<dbReference type="PROSITE" id="PS51084">
    <property type="entry name" value="HIT_2"/>
    <property type="match status" value="1"/>
</dbReference>
<dbReference type="Gene3D" id="3.30.428.10">
    <property type="entry name" value="HIT-like"/>
    <property type="match status" value="1"/>
</dbReference>
<dbReference type="InterPro" id="IPR052908">
    <property type="entry name" value="AP-4-A_phosphorylase"/>
</dbReference>
<sequence>MDRLYAPWRSRYFTMERSGGCLFCEIQSGSRGEENLFLKRGRHWFVILNLFPYTNGHIMIVANRHIERLSDITPEEGEELVRFLSISEKALQEAYRPEGMNVGANLGASAGAGVVGHLHFHLCPRWTGDTNFMTSLAETRVVSESLEESLKKLSPYFED</sequence>
<feature type="binding site" evidence="3">
    <location>
        <position position="121"/>
    </location>
    <ligand>
        <name>substrate</name>
    </ligand>
</feature>
<dbReference type="GO" id="GO:0003824">
    <property type="term" value="F:catalytic activity"/>
    <property type="evidence" value="ECO:0007669"/>
    <property type="project" value="InterPro"/>
</dbReference>
<dbReference type="InterPro" id="IPR039383">
    <property type="entry name" value="FHIT"/>
</dbReference>
<dbReference type="PANTHER" id="PTHR42997">
    <property type="entry name" value="HIT FAMILY HYDROLASE"/>
    <property type="match status" value="1"/>
</dbReference>
<dbReference type="Pfam" id="PF01230">
    <property type="entry name" value="HIT"/>
    <property type="match status" value="1"/>
</dbReference>
<evidence type="ECO:0000256" key="1">
    <source>
        <dbReference type="ARBA" id="ARBA00022741"/>
    </source>
</evidence>
<evidence type="ECO:0000259" key="5">
    <source>
        <dbReference type="PROSITE" id="PS51084"/>
    </source>
</evidence>